<reference evidence="10" key="2">
    <citation type="submission" date="2020-09" db="EMBL/GenBank/DDBJ databases">
        <authorList>
            <person name="Sun Q."/>
            <person name="Zhou Y."/>
        </authorList>
    </citation>
    <scope>NUCLEOTIDE SEQUENCE</scope>
    <source>
        <strain evidence="10">CGMCC 1.15478</strain>
    </source>
</reference>
<dbReference type="GO" id="GO:0022857">
    <property type="term" value="F:transmembrane transporter activity"/>
    <property type="evidence" value="ECO:0007669"/>
    <property type="project" value="TreeGrafter"/>
</dbReference>
<dbReference type="PANTHER" id="PTHR30572">
    <property type="entry name" value="MEMBRANE COMPONENT OF TRANSPORTER-RELATED"/>
    <property type="match status" value="1"/>
</dbReference>
<dbReference type="Pfam" id="PF02687">
    <property type="entry name" value="FtsX"/>
    <property type="match status" value="1"/>
</dbReference>
<keyword evidence="11" id="KW-1185">Reference proteome</keyword>
<comment type="subcellular location">
    <subcellularLocation>
        <location evidence="1">Cell membrane</location>
        <topology evidence="1">Multi-pass membrane protein</topology>
    </subcellularLocation>
</comment>
<evidence type="ECO:0000256" key="4">
    <source>
        <dbReference type="ARBA" id="ARBA00022989"/>
    </source>
</evidence>
<reference evidence="10" key="1">
    <citation type="journal article" date="2014" name="Int. J. Syst. Evol. Microbiol.">
        <title>Complete genome sequence of Corynebacterium casei LMG S-19264T (=DSM 44701T), isolated from a smear-ripened cheese.</title>
        <authorList>
            <consortium name="US DOE Joint Genome Institute (JGI-PGF)"/>
            <person name="Walter F."/>
            <person name="Albersmeier A."/>
            <person name="Kalinowski J."/>
            <person name="Ruckert C."/>
        </authorList>
    </citation>
    <scope>NUCLEOTIDE SEQUENCE</scope>
    <source>
        <strain evidence="10">CGMCC 1.15478</strain>
    </source>
</reference>
<evidence type="ECO:0000256" key="7">
    <source>
        <dbReference type="SAM" id="Phobius"/>
    </source>
</evidence>
<accession>A0A916U1J2</accession>
<feature type="transmembrane region" description="Helical" evidence="7">
    <location>
        <begin position="308"/>
        <end position="334"/>
    </location>
</feature>
<dbReference type="AlphaFoldDB" id="A0A916U1J2"/>
<evidence type="ECO:0000256" key="5">
    <source>
        <dbReference type="ARBA" id="ARBA00023136"/>
    </source>
</evidence>
<evidence type="ECO:0000256" key="6">
    <source>
        <dbReference type="ARBA" id="ARBA00038076"/>
    </source>
</evidence>
<feature type="domain" description="MacB-like periplasmic core" evidence="9">
    <location>
        <begin position="54"/>
        <end position="252"/>
    </location>
</feature>
<keyword evidence="4 7" id="KW-1133">Transmembrane helix</keyword>
<dbReference type="GO" id="GO:0005886">
    <property type="term" value="C:plasma membrane"/>
    <property type="evidence" value="ECO:0007669"/>
    <property type="project" value="UniProtKB-SubCell"/>
</dbReference>
<dbReference type="InterPro" id="IPR003838">
    <property type="entry name" value="ABC3_permease_C"/>
</dbReference>
<evidence type="ECO:0000259" key="9">
    <source>
        <dbReference type="Pfam" id="PF12704"/>
    </source>
</evidence>
<feature type="transmembrane region" description="Helical" evidence="7">
    <location>
        <begin position="397"/>
        <end position="418"/>
    </location>
</feature>
<feature type="domain" description="ABC3 transporter permease C-terminal" evidence="8">
    <location>
        <begin position="313"/>
        <end position="425"/>
    </location>
</feature>
<comment type="caution">
    <text evidence="10">The sequence shown here is derived from an EMBL/GenBank/DDBJ whole genome shotgun (WGS) entry which is preliminary data.</text>
</comment>
<dbReference type="InterPro" id="IPR050250">
    <property type="entry name" value="Macrolide_Exporter_MacB"/>
</dbReference>
<dbReference type="EMBL" id="BMJH01000001">
    <property type="protein sequence ID" value="GGC54629.1"/>
    <property type="molecule type" value="Genomic_DNA"/>
</dbReference>
<evidence type="ECO:0000313" key="10">
    <source>
        <dbReference type="EMBL" id="GGC54629.1"/>
    </source>
</evidence>
<dbReference type="RefSeq" id="WP_206050427.1">
    <property type="nucleotide sequence ID" value="NZ_BMJH01000001.1"/>
</dbReference>
<comment type="similarity">
    <text evidence="6">Belongs to the ABC-4 integral membrane protein family.</text>
</comment>
<evidence type="ECO:0000313" key="11">
    <source>
        <dbReference type="Proteomes" id="UP000641514"/>
    </source>
</evidence>
<protein>
    <submittedName>
        <fullName evidence="10">ABC transporter permease</fullName>
    </submittedName>
</protein>
<evidence type="ECO:0000256" key="3">
    <source>
        <dbReference type="ARBA" id="ARBA00022692"/>
    </source>
</evidence>
<dbReference type="InterPro" id="IPR025857">
    <property type="entry name" value="MacB_PCD"/>
</dbReference>
<name>A0A916U1J2_9ACTN</name>
<dbReference type="PANTHER" id="PTHR30572:SF4">
    <property type="entry name" value="ABC TRANSPORTER PERMEASE YTRF"/>
    <property type="match status" value="1"/>
</dbReference>
<dbReference type="Proteomes" id="UP000641514">
    <property type="component" value="Unassembled WGS sequence"/>
</dbReference>
<gene>
    <name evidence="10" type="ORF">GCM10011410_03750</name>
</gene>
<organism evidence="10 11">
    <name type="scientific">Hoyosella rhizosphaerae</name>
    <dbReference type="NCBI Taxonomy" id="1755582"/>
    <lineage>
        <taxon>Bacteria</taxon>
        <taxon>Bacillati</taxon>
        <taxon>Actinomycetota</taxon>
        <taxon>Actinomycetes</taxon>
        <taxon>Mycobacteriales</taxon>
        <taxon>Hoyosellaceae</taxon>
        <taxon>Hoyosella</taxon>
    </lineage>
</organism>
<dbReference type="Pfam" id="PF12704">
    <property type="entry name" value="MacB_PCD"/>
    <property type="match status" value="1"/>
</dbReference>
<sequence length="431" mass="44616">MTVDDMFATERVRPPSRWNRLTSRLARRRHTGIAVRDLLDEAVAGVAARPGRFALTTLGTVVGIAALVTTIGLGQTASGQISERFDAATATRVVVEPMERPSRGGEVQAMVLPSDSEQRVLRLAGVESAGLYTRVDIGDETIRSVPIVDPSAPPMTALPVVAASAGLFDAMQVSVSAGRVFDSGHDERADDIAVVGKYAAERLGINRVDTQPALFIGERPFTVVGIIDTVSGRADLQDSVIIPHSTAQREFDISAPAAVEIRTQLGAAHQVGKQAGVAINPNDPALVQVSAPPSPSALRAGVTTDINALFLALGVVALLIGAVGIAAVTLLSVAERTSEIGLRRAVGATRRSIAGQFLCESVIVGVLGGLIGSAVAVLSIVAVSAVRDWTPLLDMRIALAAPLIGAAVGAIAGAYPAWRAAAVEPIDALRG</sequence>
<evidence type="ECO:0000256" key="2">
    <source>
        <dbReference type="ARBA" id="ARBA00022475"/>
    </source>
</evidence>
<keyword evidence="2" id="KW-1003">Cell membrane</keyword>
<keyword evidence="3 7" id="KW-0812">Transmembrane</keyword>
<evidence type="ECO:0000256" key="1">
    <source>
        <dbReference type="ARBA" id="ARBA00004651"/>
    </source>
</evidence>
<evidence type="ECO:0000259" key="8">
    <source>
        <dbReference type="Pfam" id="PF02687"/>
    </source>
</evidence>
<keyword evidence="5 7" id="KW-0472">Membrane</keyword>
<proteinExistence type="inferred from homology"/>
<feature type="transmembrane region" description="Helical" evidence="7">
    <location>
        <begin position="357"/>
        <end position="385"/>
    </location>
</feature>